<comment type="caution">
    <text evidence="2">The sequence shown here is derived from an EMBL/GenBank/DDBJ whole genome shotgun (WGS) entry which is preliminary data.</text>
</comment>
<organism evidence="2 3">
    <name type="scientific">Nocardia tenerifensis</name>
    <dbReference type="NCBI Taxonomy" id="228006"/>
    <lineage>
        <taxon>Bacteria</taxon>
        <taxon>Bacillati</taxon>
        <taxon>Actinomycetota</taxon>
        <taxon>Actinomycetes</taxon>
        <taxon>Mycobacteriales</taxon>
        <taxon>Nocardiaceae</taxon>
        <taxon>Nocardia</taxon>
    </lineage>
</organism>
<dbReference type="Gene3D" id="1.20.120.450">
    <property type="entry name" value="dinb family like domain"/>
    <property type="match status" value="1"/>
</dbReference>
<dbReference type="InterPro" id="IPR034660">
    <property type="entry name" value="DinB/YfiT-like"/>
</dbReference>
<dbReference type="AlphaFoldDB" id="A0A318K0T2"/>
<evidence type="ECO:0000259" key="1">
    <source>
        <dbReference type="Pfam" id="PF11716"/>
    </source>
</evidence>
<dbReference type="Proteomes" id="UP000247569">
    <property type="component" value="Unassembled WGS sequence"/>
</dbReference>
<keyword evidence="3" id="KW-1185">Reference proteome</keyword>
<reference evidence="2 3" key="1">
    <citation type="submission" date="2018-05" db="EMBL/GenBank/DDBJ databases">
        <title>Genomic Encyclopedia of Type Strains, Phase IV (KMG-IV): sequencing the most valuable type-strain genomes for metagenomic binning, comparative biology and taxonomic classification.</title>
        <authorList>
            <person name="Goeker M."/>
        </authorList>
    </citation>
    <scope>NUCLEOTIDE SEQUENCE [LARGE SCALE GENOMIC DNA]</scope>
    <source>
        <strain evidence="2 3">DSM 44704</strain>
    </source>
</reference>
<evidence type="ECO:0000313" key="2">
    <source>
        <dbReference type="EMBL" id="PXX60936.1"/>
    </source>
</evidence>
<accession>A0A318K0T2</accession>
<proteinExistence type="predicted"/>
<feature type="domain" description="Mycothiol-dependent maleylpyruvate isomerase metal-binding" evidence="1">
    <location>
        <begin position="17"/>
        <end position="129"/>
    </location>
</feature>
<dbReference type="InterPro" id="IPR024344">
    <property type="entry name" value="MDMPI_metal-binding"/>
</dbReference>
<dbReference type="SUPFAM" id="SSF109854">
    <property type="entry name" value="DinB/YfiT-like putative metalloenzymes"/>
    <property type="match status" value="1"/>
</dbReference>
<dbReference type="Pfam" id="PF11716">
    <property type="entry name" value="MDMPI_N"/>
    <property type="match status" value="1"/>
</dbReference>
<dbReference type="InterPro" id="IPR017517">
    <property type="entry name" value="Maleyloyr_isom"/>
</dbReference>
<evidence type="ECO:0000313" key="3">
    <source>
        <dbReference type="Proteomes" id="UP000247569"/>
    </source>
</evidence>
<protein>
    <submittedName>
        <fullName evidence="2">Uncharacterized protein (TIGR03083 family)</fullName>
    </submittedName>
</protein>
<name>A0A318K0T2_9NOCA</name>
<gene>
    <name evidence="2" type="ORF">DFR70_109127</name>
</gene>
<dbReference type="GO" id="GO:0046872">
    <property type="term" value="F:metal ion binding"/>
    <property type="evidence" value="ECO:0007669"/>
    <property type="project" value="InterPro"/>
</dbReference>
<sequence>MNQIESMTTEQTWRAVAAERAIMAELLADRTEAEWDRQSLCADWRVRDVVAHVVVCTRANLGWILVNLVRARGSVHRALRDTAIRHADRTGTRQLHAELRASVPSRFFPMGTVPTDRLLDMLVHVQDIAIPLGAVREMPSLPARASLERVWATADRFGIAERLSGYRLVATDIEWSAGDGLLVEGTAGALLMLATGRTAAASQLSGPGAATLAATLIANRA</sequence>
<dbReference type="RefSeq" id="WP_246003044.1">
    <property type="nucleotide sequence ID" value="NZ_QJKF01000009.1"/>
</dbReference>
<dbReference type="EMBL" id="QJKF01000009">
    <property type="protein sequence ID" value="PXX60936.1"/>
    <property type="molecule type" value="Genomic_DNA"/>
</dbReference>
<dbReference type="NCBIfam" id="TIGR03083">
    <property type="entry name" value="maleylpyruvate isomerase family mycothiol-dependent enzyme"/>
    <property type="match status" value="1"/>
</dbReference>